<dbReference type="RefSeq" id="WP_206574538.1">
    <property type="nucleotide sequence ID" value="NZ_JAFKCV010000008.1"/>
</dbReference>
<dbReference type="AlphaFoldDB" id="A0A939ISH1"/>
<dbReference type="Proteomes" id="UP000664654">
    <property type="component" value="Unassembled WGS sequence"/>
</dbReference>
<evidence type="ECO:0000313" key="1">
    <source>
        <dbReference type="EMBL" id="MBN7826426.1"/>
    </source>
</evidence>
<name>A0A939ISH1_9ALTE</name>
<organism evidence="1 2">
    <name type="scientific">Bowmanella dokdonensis</name>
    <dbReference type="NCBI Taxonomy" id="751969"/>
    <lineage>
        <taxon>Bacteria</taxon>
        <taxon>Pseudomonadati</taxon>
        <taxon>Pseudomonadota</taxon>
        <taxon>Gammaproteobacteria</taxon>
        <taxon>Alteromonadales</taxon>
        <taxon>Alteromonadaceae</taxon>
        <taxon>Bowmanella</taxon>
    </lineage>
</organism>
<dbReference type="SUPFAM" id="SSF53850">
    <property type="entry name" value="Periplasmic binding protein-like II"/>
    <property type="match status" value="1"/>
</dbReference>
<evidence type="ECO:0000313" key="2">
    <source>
        <dbReference type="Proteomes" id="UP000664654"/>
    </source>
</evidence>
<accession>A0A939ISH1</accession>
<sequence length="263" mass="30048">MRPVLVSLLWLLWSLTCIAREPGRILVATAVWPPNFTVETGLGIYQQVLKQVYADYKVEFLFTTYARSKHLVREGKADLWLASYLAEEAWALYPVYPFDADLICVVRLPHSAWQGAQSLKHERVAWIAEYSFNQYLPELDMQAYEVPDLQVALRMLQAGRIGYVLDDWWNIQDHLGQHPAMQSELVLAPLALLRLYPGFQPTLQGRLLAEHWDVRLASMMDDGSLRAIFSSAGEPFLLERCPSGRQDDKQGPLCFVSDLQPAR</sequence>
<comment type="caution">
    <text evidence="1">The sequence shown here is derived from an EMBL/GenBank/DDBJ whole genome shotgun (WGS) entry which is preliminary data.</text>
</comment>
<gene>
    <name evidence="1" type="ORF">J0A66_14420</name>
</gene>
<reference evidence="1" key="1">
    <citation type="submission" date="2021-03" db="EMBL/GenBank/DDBJ databases">
        <title>novel species isolated from a fishpond in China.</title>
        <authorList>
            <person name="Lu H."/>
            <person name="Cai Z."/>
        </authorList>
    </citation>
    <scope>NUCLEOTIDE SEQUENCE</scope>
    <source>
        <strain evidence="1">JCM 30855</strain>
    </source>
</reference>
<proteinExistence type="predicted"/>
<dbReference type="EMBL" id="JAFKCV010000008">
    <property type="protein sequence ID" value="MBN7826426.1"/>
    <property type="molecule type" value="Genomic_DNA"/>
</dbReference>
<keyword evidence="2" id="KW-1185">Reference proteome</keyword>
<dbReference type="Gene3D" id="3.40.190.10">
    <property type="entry name" value="Periplasmic binding protein-like II"/>
    <property type="match status" value="2"/>
</dbReference>
<protein>
    <submittedName>
        <fullName evidence="1">Transporter substrate-binding domain-containing protein</fullName>
    </submittedName>
</protein>